<feature type="region of interest" description="Disordered" evidence="1">
    <location>
        <begin position="1"/>
        <end position="46"/>
    </location>
</feature>
<comment type="caution">
    <text evidence="2">The sequence shown here is derived from an EMBL/GenBank/DDBJ whole genome shotgun (WGS) entry which is preliminary data.</text>
</comment>
<gene>
    <name evidence="2" type="ORF">V6N11_011577</name>
</gene>
<accession>A0ABR2S8M9</accession>
<evidence type="ECO:0000313" key="2">
    <source>
        <dbReference type="EMBL" id="KAK9021595.1"/>
    </source>
</evidence>
<evidence type="ECO:0000313" key="3">
    <source>
        <dbReference type="Proteomes" id="UP001396334"/>
    </source>
</evidence>
<sequence length="132" mass="14740">MQSAYERGNNQPARVSLPDPDPVPALAPAGFGYKRNDGHGTGQTQTFPINTISSQFLLHQATTALAHRISSISDLSVIFSQQWCYLRQHLKVMSRFTPLLPRVMSESPRLTSQVQDARKLYTKGSCVSDHQR</sequence>
<evidence type="ECO:0000256" key="1">
    <source>
        <dbReference type="SAM" id="MobiDB-lite"/>
    </source>
</evidence>
<organism evidence="2 3">
    <name type="scientific">Hibiscus sabdariffa</name>
    <name type="common">roselle</name>
    <dbReference type="NCBI Taxonomy" id="183260"/>
    <lineage>
        <taxon>Eukaryota</taxon>
        <taxon>Viridiplantae</taxon>
        <taxon>Streptophyta</taxon>
        <taxon>Embryophyta</taxon>
        <taxon>Tracheophyta</taxon>
        <taxon>Spermatophyta</taxon>
        <taxon>Magnoliopsida</taxon>
        <taxon>eudicotyledons</taxon>
        <taxon>Gunneridae</taxon>
        <taxon>Pentapetalae</taxon>
        <taxon>rosids</taxon>
        <taxon>malvids</taxon>
        <taxon>Malvales</taxon>
        <taxon>Malvaceae</taxon>
        <taxon>Malvoideae</taxon>
        <taxon>Hibiscus</taxon>
    </lineage>
</organism>
<dbReference type="Proteomes" id="UP001396334">
    <property type="component" value="Unassembled WGS sequence"/>
</dbReference>
<protein>
    <submittedName>
        <fullName evidence="2">Uncharacterized protein</fullName>
    </submittedName>
</protein>
<proteinExistence type="predicted"/>
<name>A0ABR2S8M9_9ROSI</name>
<reference evidence="2 3" key="1">
    <citation type="journal article" date="2024" name="G3 (Bethesda)">
        <title>Genome assembly of Hibiscus sabdariffa L. provides insights into metabolisms of medicinal natural products.</title>
        <authorList>
            <person name="Kim T."/>
        </authorList>
    </citation>
    <scope>NUCLEOTIDE SEQUENCE [LARGE SCALE GENOMIC DNA]</scope>
    <source>
        <strain evidence="2">TK-2024</strain>
        <tissue evidence="2">Old leaves</tissue>
    </source>
</reference>
<feature type="compositionally biased region" description="Polar residues" evidence="1">
    <location>
        <begin position="1"/>
        <end position="13"/>
    </location>
</feature>
<dbReference type="EMBL" id="JBBPBN010000016">
    <property type="protein sequence ID" value="KAK9021595.1"/>
    <property type="molecule type" value="Genomic_DNA"/>
</dbReference>
<keyword evidence="3" id="KW-1185">Reference proteome</keyword>